<dbReference type="eggNOG" id="COG2226">
    <property type="taxonomic scope" value="Bacteria"/>
</dbReference>
<dbReference type="GO" id="GO:0008168">
    <property type="term" value="F:methyltransferase activity"/>
    <property type="evidence" value="ECO:0007669"/>
    <property type="project" value="UniProtKB-KW"/>
</dbReference>
<evidence type="ECO:0000313" key="1">
    <source>
        <dbReference type="EMBL" id="GAK57894.1"/>
    </source>
</evidence>
<keyword evidence="1" id="KW-0808">Transferase</keyword>
<dbReference type="Proteomes" id="UP000030661">
    <property type="component" value="Unassembled WGS sequence"/>
</dbReference>
<keyword evidence="1" id="KW-0489">Methyltransferase</keyword>
<dbReference type="GO" id="GO:0032259">
    <property type="term" value="P:methylation"/>
    <property type="evidence" value="ECO:0007669"/>
    <property type="project" value="UniProtKB-KW"/>
</dbReference>
<gene>
    <name evidence="1" type="ORF">U27_04866</name>
</gene>
<dbReference type="STRING" id="1499967.U27_04866"/>
<proteinExistence type="predicted"/>
<dbReference type="HOGENOM" id="CLU_1093857_0_0_0"/>
<organism evidence="1">
    <name type="scientific">Vecturithrix granuli</name>
    <dbReference type="NCBI Taxonomy" id="1499967"/>
    <lineage>
        <taxon>Bacteria</taxon>
        <taxon>Candidatus Moduliflexota</taxon>
        <taxon>Candidatus Vecturitrichia</taxon>
        <taxon>Candidatus Vecturitrichales</taxon>
        <taxon>Candidatus Vecturitrichaceae</taxon>
        <taxon>Candidatus Vecturithrix</taxon>
    </lineage>
</organism>
<accession>A0A081BZY9</accession>
<evidence type="ECO:0000313" key="2">
    <source>
        <dbReference type="Proteomes" id="UP000030661"/>
    </source>
</evidence>
<dbReference type="InterPro" id="IPR010743">
    <property type="entry name" value="Methionine_synth_MetW"/>
</dbReference>
<reference evidence="1" key="1">
    <citation type="journal article" date="2015" name="PeerJ">
        <title>First genomic representation of candidate bacterial phylum KSB3 points to enhanced environmental sensing as a trigger of wastewater bulking.</title>
        <authorList>
            <person name="Sekiguchi Y."/>
            <person name="Ohashi A."/>
            <person name="Parks D.H."/>
            <person name="Yamauchi T."/>
            <person name="Tyson G.W."/>
            <person name="Hugenholtz P."/>
        </authorList>
    </citation>
    <scope>NUCLEOTIDE SEQUENCE [LARGE SCALE GENOMIC DNA]</scope>
</reference>
<dbReference type="InterPro" id="IPR029063">
    <property type="entry name" value="SAM-dependent_MTases_sf"/>
</dbReference>
<protein>
    <submittedName>
        <fullName evidence="1">Methyltransferase type 11</fullName>
    </submittedName>
</protein>
<name>A0A081BZY9_VECG1</name>
<dbReference type="Pfam" id="PF07021">
    <property type="entry name" value="MetW"/>
    <property type="match status" value="1"/>
</dbReference>
<dbReference type="SUPFAM" id="SSF53335">
    <property type="entry name" value="S-adenosyl-L-methionine-dependent methyltransferases"/>
    <property type="match status" value="1"/>
</dbReference>
<dbReference type="EMBL" id="DF820466">
    <property type="protein sequence ID" value="GAK57894.1"/>
    <property type="molecule type" value="Genomic_DNA"/>
</dbReference>
<dbReference type="Gene3D" id="3.40.50.150">
    <property type="entry name" value="Vaccinia Virus protein VP39"/>
    <property type="match status" value="1"/>
</dbReference>
<dbReference type="AlphaFoldDB" id="A0A081BZY9"/>
<keyword evidence="2" id="KW-1185">Reference proteome</keyword>
<sequence length="224" mass="26525">MEHSEIQMFHNDVQKVFFRGREEKMNVLSNVFQPYLSGDILDVGCDRQFLKSVVTGRYIGIDRYGTPDIYVNVEEGLPFKDQSFETIIAMDILEHLEHIHAAFDELARVASRRLIIGLPNMYEWRFRLQFLMGRKMSGKYGLPIERPADRHRWLFSFWQARQFVHHRGKQQGFHVVKEVIGYYRYNKLAAKWITILGSLLPPDKISLFVYHYWALLERTSPNQV</sequence>